<sequence>MATCASVVLALVCVSVSAAPSGLRAGTGPNSTTTSSERSILAASRWQHPGCCNGCGTDFCSPSSGTCYDRKGKYYYLECRSDKNGSSNSTGTGTGTGNSYANYAYAGRGGCTGQSSKISHFAVNSSSQCRDACQGNSTCRVFIYRGGWTRCGLGASCQLYSSCEPEENICWEKYVRD</sequence>
<dbReference type="EMBL" id="CAJNIZ010045653">
    <property type="protein sequence ID" value="CAE7726178.1"/>
    <property type="molecule type" value="Genomic_DNA"/>
</dbReference>
<feature type="signal peptide" evidence="1">
    <location>
        <begin position="1"/>
        <end position="18"/>
    </location>
</feature>
<feature type="domain" description="Apple" evidence="2">
    <location>
        <begin position="115"/>
        <end position="153"/>
    </location>
</feature>
<accession>A0A812XAM6</accession>
<proteinExistence type="predicted"/>
<evidence type="ECO:0000256" key="1">
    <source>
        <dbReference type="SAM" id="SignalP"/>
    </source>
</evidence>
<evidence type="ECO:0000313" key="4">
    <source>
        <dbReference type="Proteomes" id="UP000649617"/>
    </source>
</evidence>
<comment type="caution">
    <text evidence="3">The sequence shown here is derived from an EMBL/GenBank/DDBJ whole genome shotgun (WGS) entry which is preliminary data.</text>
</comment>
<dbReference type="InterPro" id="IPR003609">
    <property type="entry name" value="Pan_app"/>
</dbReference>
<name>A0A812XAM6_SYMPI</name>
<dbReference type="AlphaFoldDB" id="A0A812XAM6"/>
<organism evidence="3 4">
    <name type="scientific">Symbiodinium pilosum</name>
    <name type="common">Dinoflagellate</name>
    <dbReference type="NCBI Taxonomy" id="2952"/>
    <lineage>
        <taxon>Eukaryota</taxon>
        <taxon>Sar</taxon>
        <taxon>Alveolata</taxon>
        <taxon>Dinophyceae</taxon>
        <taxon>Suessiales</taxon>
        <taxon>Symbiodiniaceae</taxon>
        <taxon>Symbiodinium</taxon>
    </lineage>
</organism>
<gene>
    <name evidence="3" type="primary">ANKRD17</name>
    <name evidence="3" type="ORF">SPIL2461_LOCUS20778</name>
</gene>
<evidence type="ECO:0000313" key="3">
    <source>
        <dbReference type="EMBL" id="CAE7726178.1"/>
    </source>
</evidence>
<evidence type="ECO:0000259" key="2">
    <source>
        <dbReference type="Pfam" id="PF00024"/>
    </source>
</evidence>
<protein>
    <submittedName>
        <fullName evidence="3">ANKRD17 protein</fullName>
    </submittedName>
</protein>
<keyword evidence="1" id="KW-0732">Signal</keyword>
<dbReference type="Proteomes" id="UP000649617">
    <property type="component" value="Unassembled WGS sequence"/>
</dbReference>
<dbReference type="Pfam" id="PF00024">
    <property type="entry name" value="PAN_1"/>
    <property type="match status" value="1"/>
</dbReference>
<reference evidence="3" key="1">
    <citation type="submission" date="2021-02" db="EMBL/GenBank/DDBJ databases">
        <authorList>
            <person name="Dougan E. K."/>
            <person name="Rhodes N."/>
            <person name="Thang M."/>
            <person name="Chan C."/>
        </authorList>
    </citation>
    <scope>NUCLEOTIDE SEQUENCE</scope>
</reference>
<feature type="chain" id="PRO_5032493091" evidence="1">
    <location>
        <begin position="19"/>
        <end position="177"/>
    </location>
</feature>
<keyword evidence="4" id="KW-1185">Reference proteome</keyword>